<dbReference type="Gene3D" id="3.50.50.60">
    <property type="entry name" value="FAD/NAD(P)-binding domain"/>
    <property type="match status" value="1"/>
</dbReference>
<keyword evidence="5" id="KW-1185">Reference proteome</keyword>
<dbReference type="Pfam" id="PF01494">
    <property type="entry name" value="FAD_binding_3"/>
    <property type="match status" value="1"/>
</dbReference>
<organism evidence="4 5">
    <name type="scientific">Citrobacter sedlakii</name>
    <dbReference type="NCBI Taxonomy" id="67826"/>
    <lineage>
        <taxon>Bacteria</taxon>
        <taxon>Pseudomonadati</taxon>
        <taxon>Pseudomonadota</taxon>
        <taxon>Gammaproteobacteria</taxon>
        <taxon>Enterobacterales</taxon>
        <taxon>Enterobacteriaceae</taxon>
        <taxon>Citrobacter</taxon>
        <taxon>Citrobacter freundii complex</taxon>
    </lineage>
</organism>
<name>A0ABS0ZX08_9ENTR</name>
<feature type="domain" description="FAD-binding" evidence="3">
    <location>
        <begin position="134"/>
        <end position="168"/>
    </location>
</feature>
<dbReference type="NCBIfam" id="NF008519">
    <property type="entry name" value="PRK11445.1"/>
    <property type="match status" value="1"/>
</dbReference>
<dbReference type="InterPro" id="IPR002938">
    <property type="entry name" value="FAD-bd"/>
</dbReference>
<evidence type="ECO:0000259" key="3">
    <source>
        <dbReference type="Pfam" id="PF01494"/>
    </source>
</evidence>
<evidence type="ECO:0000256" key="2">
    <source>
        <dbReference type="ARBA" id="ARBA00040363"/>
    </source>
</evidence>
<evidence type="ECO:0000313" key="4">
    <source>
        <dbReference type="EMBL" id="MBJ8383363.1"/>
    </source>
</evidence>
<dbReference type="InterPro" id="IPR050407">
    <property type="entry name" value="Geranylgeranyl_reductase"/>
</dbReference>
<evidence type="ECO:0000256" key="1">
    <source>
        <dbReference type="ARBA" id="ARBA00038079"/>
    </source>
</evidence>
<evidence type="ECO:0000313" key="5">
    <source>
        <dbReference type="Proteomes" id="UP000746649"/>
    </source>
</evidence>
<gene>
    <name evidence="4" type="ORF">I6M88_20650</name>
</gene>
<dbReference type="EMBL" id="JADWND010000014">
    <property type="protein sequence ID" value="MBJ8383363.1"/>
    <property type="molecule type" value="Genomic_DNA"/>
</dbReference>
<comment type="similarity">
    <text evidence="1">Belongs to the CbrA family.</text>
</comment>
<protein>
    <recommendedName>
        <fullName evidence="2">Protein CbrA</fullName>
    </recommendedName>
</protein>
<comment type="caution">
    <text evidence="4">The sequence shown here is derived from an EMBL/GenBank/DDBJ whole genome shotgun (WGS) entry which is preliminary data.</text>
</comment>
<proteinExistence type="inferred from homology"/>
<dbReference type="PANTHER" id="PTHR42685">
    <property type="entry name" value="GERANYLGERANYL DIPHOSPHATE REDUCTASE"/>
    <property type="match status" value="1"/>
</dbReference>
<dbReference type="SUPFAM" id="SSF51905">
    <property type="entry name" value="FAD/NAD(P)-binding domain"/>
    <property type="match status" value="1"/>
</dbReference>
<dbReference type="RefSeq" id="WP_200035978.1">
    <property type="nucleotide sequence ID" value="NZ_JADWND010000014.1"/>
</dbReference>
<reference evidence="4 5" key="1">
    <citation type="submission" date="2020-11" db="EMBL/GenBank/DDBJ databases">
        <title>Enhanced detection system for hospital associated transmission using whole genome sequencing surveillance.</title>
        <authorList>
            <person name="Harrison L.H."/>
            <person name="Van Tyne D."/>
            <person name="Marsh J.W."/>
            <person name="Griffith M.P."/>
            <person name="Snyder D.J."/>
            <person name="Cooper V.S."/>
            <person name="Mustapha M."/>
        </authorList>
    </citation>
    <scope>NUCLEOTIDE SEQUENCE [LARGE SCALE GENOMIC DNA]</scope>
    <source>
        <strain evidence="4 5">CB00117</strain>
    </source>
</reference>
<accession>A0ABS0ZX08</accession>
<dbReference type="Proteomes" id="UP000746649">
    <property type="component" value="Unassembled WGS sequence"/>
</dbReference>
<sequence length="368" mass="41447">MEHFDVAIIGLGPAGAALTRKLSGKMRVIALDKKRQCGNEGFTKPCGGLLAPDAQRSFIRDGMTLPVDVIANPQIFSVKTVDVDAALTRNYPRSYININRHAFDLWMKSLIPDDVQVYHDSLCRKVWREEDKWHVIFRADGWEQQISARYLVGADGANSLVRRALYPQHRIRKYVAIQQWFAESHPVPFYSCIFDNAATDCYSWSISKDGYFIFGGAYPMKDGQARFEALKARMEAFQFRFGKPVKSEKCTVLFPSRWADFVCGKENAFLIGEAAGFISASSLEGISYALDSAEILHGIFGQETADKNNAYRKATRKLRLKLYGKILKSRVLTSAMTRRWIMQSGVAHIPVTQDDQPTVNAGRLVNTP</sequence>
<dbReference type="PRINTS" id="PR00420">
    <property type="entry name" value="RNGMNOXGNASE"/>
</dbReference>
<dbReference type="PANTHER" id="PTHR42685:SF22">
    <property type="entry name" value="CONDITIONED MEDIUM FACTOR RECEPTOR 1"/>
    <property type="match status" value="1"/>
</dbReference>
<dbReference type="InterPro" id="IPR036188">
    <property type="entry name" value="FAD/NAD-bd_sf"/>
</dbReference>